<accession>A0A4Z2GBX2</accession>
<dbReference type="AlphaFoldDB" id="A0A4Z2GBX2"/>
<keyword evidence="2" id="KW-1185">Reference proteome</keyword>
<evidence type="ECO:0000313" key="1">
    <source>
        <dbReference type="EMBL" id="TNN50731.1"/>
    </source>
</evidence>
<organism evidence="1 2">
    <name type="scientific">Liparis tanakae</name>
    <name type="common">Tanaka's snailfish</name>
    <dbReference type="NCBI Taxonomy" id="230148"/>
    <lineage>
        <taxon>Eukaryota</taxon>
        <taxon>Metazoa</taxon>
        <taxon>Chordata</taxon>
        <taxon>Craniata</taxon>
        <taxon>Vertebrata</taxon>
        <taxon>Euteleostomi</taxon>
        <taxon>Actinopterygii</taxon>
        <taxon>Neopterygii</taxon>
        <taxon>Teleostei</taxon>
        <taxon>Neoteleostei</taxon>
        <taxon>Acanthomorphata</taxon>
        <taxon>Eupercaria</taxon>
        <taxon>Perciformes</taxon>
        <taxon>Cottioidei</taxon>
        <taxon>Cottales</taxon>
        <taxon>Liparidae</taxon>
        <taxon>Liparis</taxon>
    </lineage>
</organism>
<dbReference type="EMBL" id="SRLO01000607">
    <property type="protein sequence ID" value="TNN50731.1"/>
    <property type="molecule type" value="Genomic_DNA"/>
</dbReference>
<reference evidence="1 2" key="1">
    <citation type="submission" date="2019-03" db="EMBL/GenBank/DDBJ databases">
        <title>First draft genome of Liparis tanakae, snailfish: a comprehensive survey of snailfish specific genes.</title>
        <authorList>
            <person name="Kim W."/>
            <person name="Song I."/>
            <person name="Jeong J.-H."/>
            <person name="Kim D."/>
            <person name="Kim S."/>
            <person name="Ryu S."/>
            <person name="Song J.Y."/>
            <person name="Lee S.K."/>
        </authorList>
    </citation>
    <scope>NUCLEOTIDE SEQUENCE [LARGE SCALE GENOMIC DNA]</scope>
    <source>
        <tissue evidence="1">Muscle</tissue>
    </source>
</reference>
<protein>
    <submittedName>
        <fullName evidence="1">Uncharacterized protein</fullName>
    </submittedName>
</protein>
<dbReference type="Proteomes" id="UP000314294">
    <property type="component" value="Unassembled WGS sequence"/>
</dbReference>
<evidence type="ECO:0000313" key="2">
    <source>
        <dbReference type="Proteomes" id="UP000314294"/>
    </source>
</evidence>
<comment type="caution">
    <text evidence="1">The sequence shown here is derived from an EMBL/GenBank/DDBJ whole genome shotgun (WGS) entry which is preliminary data.</text>
</comment>
<name>A0A4Z2GBX2_9TELE</name>
<gene>
    <name evidence="1" type="ORF">EYF80_039052</name>
</gene>
<sequence length="68" mass="7590">MRPRQSAGCSIIWKHIRGAAELEVVDASTVTPSSQNQAVSINTSTPPLIFTRMNLRPDKDVDSRRLLR</sequence>
<proteinExistence type="predicted"/>